<name>A0ABQ4G3C4_9ACTN</name>
<dbReference type="NCBIfam" id="TIGR01727">
    <property type="entry name" value="oligo_HPY"/>
    <property type="match status" value="1"/>
</dbReference>
<evidence type="ECO:0000256" key="2">
    <source>
        <dbReference type="ARBA" id="ARBA00022741"/>
    </source>
</evidence>
<dbReference type="InterPro" id="IPR003593">
    <property type="entry name" value="AAA+_ATPase"/>
</dbReference>
<dbReference type="GO" id="GO:0005524">
    <property type="term" value="F:ATP binding"/>
    <property type="evidence" value="ECO:0007669"/>
    <property type="project" value="UniProtKB-KW"/>
</dbReference>
<dbReference type="CDD" id="cd03257">
    <property type="entry name" value="ABC_NikE_OppD_transporters"/>
    <property type="match status" value="1"/>
</dbReference>
<dbReference type="Pfam" id="PF08352">
    <property type="entry name" value="oligo_HPY"/>
    <property type="match status" value="1"/>
</dbReference>
<keyword evidence="6" id="KW-1185">Reference proteome</keyword>
<dbReference type="PROSITE" id="PS00211">
    <property type="entry name" value="ABC_TRANSPORTER_1"/>
    <property type="match status" value="1"/>
</dbReference>
<dbReference type="PANTHER" id="PTHR43230">
    <property type="entry name" value="ABC-TYPE DIPEPTIDE/OLIGOPEPTIDE TRANSPORT SYSTEM, ATPASE COMPONENT"/>
    <property type="match status" value="1"/>
</dbReference>
<keyword evidence="1" id="KW-0813">Transport</keyword>
<proteinExistence type="predicted"/>
<dbReference type="InterPro" id="IPR027417">
    <property type="entry name" value="P-loop_NTPase"/>
</dbReference>
<gene>
    <name evidence="5" type="primary">dppF</name>
    <name evidence="5" type="ORF">Mco01_45340</name>
</gene>
<evidence type="ECO:0000259" key="4">
    <source>
        <dbReference type="PROSITE" id="PS50893"/>
    </source>
</evidence>
<evidence type="ECO:0000256" key="3">
    <source>
        <dbReference type="ARBA" id="ARBA00022840"/>
    </source>
</evidence>
<dbReference type="Proteomes" id="UP000603904">
    <property type="component" value="Unassembled WGS sequence"/>
</dbReference>
<dbReference type="SUPFAM" id="SSF52540">
    <property type="entry name" value="P-loop containing nucleoside triphosphate hydrolases"/>
    <property type="match status" value="1"/>
</dbReference>
<dbReference type="InterPro" id="IPR003439">
    <property type="entry name" value="ABC_transporter-like_ATP-bd"/>
</dbReference>
<keyword evidence="2" id="KW-0547">Nucleotide-binding</keyword>
<comment type="caution">
    <text evidence="5">The sequence shown here is derived from an EMBL/GenBank/DDBJ whole genome shotgun (WGS) entry which is preliminary data.</text>
</comment>
<feature type="domain" description="ABC transporter" evidence="4">
    <location>
        <begin position="2"/>
        <end position="256"/>
    </location>
</feature>
<dbReference type="Gene3D" id="3.40.50.300">
    <property type="entry name" value="P-loop containing nucleotide triphosphate hydrolases"/>
    <property type="match status" value="1"/>
</dbReference>
<accession>A0ABQ4G3C4</accession>
<organism evidence="5 6">
    <name type="scientific">Microbispora corallina</name>
    <dbReference type="NCBI Taxonomy" id="83302"/>
    <lineage>
        <taxon>Bacteria</taxon>
        <taxon>Bacillati</taxon>
        <taxon>Actinomycetota</taxon>
        <taxon>Actinomycetes</taxon>
        <taxon>Streptosporangiales</taxon>
        <taxon>Streptosporangiaceae</taxon>
        <taxon>Microbispora</taxon>
    </lineage>
</organism>
<protein>
    <submittedName>
        <fullName evidence="5">Peptide ABC transporter ATP-binding protein</fullName>
    </submittedName>
</protein>
<dbReference type="PANTHER" id="PTHR43230:SF3">
    <property type="entry name" value="ABC-TYPE DIPEPTIDE_OLIGOPEPTIDE TRANSPORT SYSTEM, ATPASE COMPONENT"/>
    <property type="match status" value="1"/>
</dbReference>
<dbReference type="PROSITE" id="PS50893">
    <property type="entry name" value="ABC_TRANSPORTER_2"/>
    <property type="match status" value="1"/>
</dbReference>
<dbReference type="RefSeq" id="WP_204058849.1">
    <property type="nucleotide sequence ID" value="NZ_BAAAGP010000038.1"/>
</dbReference>
<dbReference type="InterPro" id="IPR017871">
    <property type="entry name" value="ABC_transporter-like_CS"/>
</dbReference>
<dbReference type="Pfam" id="PF00005">
    <property type="entry name" value="ABC_tran"/>
    <property type="match status" value="1"/>
</dbReference>
<evidence type="ECO:0000256" key="1">
    <source>
        <dbReference type="ARBA" id="ARBA00022448"/>
    </source>
</evidence>
<dbReference type="SMART" id="SM00382">
    <property type="entry name" value="AAA"/>
    <property type="match status" value="1"/>
</dbReference>
<reference evidence="5 6" key="1">
    <citation type="submission" date="2021-01" db="EMBL/GenBank/DDBJ databases">
        <title>Whole genome shotgun sequence of Microbispora corallina NBRC 16416.</title>
        <authorList>
            <person name="Komaki H."/>
            <person name="Tamura T."/>
        </authorList>
    </citation>
    <scope>NUCLEOTIDE SEQUENCE [LARGE SCALE GENOMIC DNA]</scope>
    <source>
        <strain evidence="5 6">NBRC 16416</strain>
    </source>
</reference>
<evidence type="ECO:0000313" key="6">
    <source>
        <dbReference type="Proteomes" id="UP000603904"/>
    </source>
</evidence>
<sequence length="341" mass="36966">MIVGTGVTKTYKQRGGVLGGRDVPALRGVDFAVPKGGAVSFIGESGCGKTTLGRIIAGLETYDSGDIVIDGVSMSGLSHRRRQPYFRRIQLIHQDPYSALNPTRTVHQTLQAPLALRARQTDRSRSWTDERAEELLSLVGLDPGYVLPRYPHQLSGGMRQRVVIARALTMDPEVLVADEAVSMIDVSLRLGILSLLKDLRLRLGVGVLFITHDIATARYIGDDSELYVLYRGQVVERGNTETVIADPVHPYTQSLLSAIPVLHGLERPGPERVVPTEALDEAQADGGCLFARRCPFATERCVSEMPVLGRPGEGGQRHACFHPQRRSVIPVGAGRHAGAGG</sequence>
<dbReference type="InterPro" id="IPR013563">
    <property type="entry name" value="Oligopep_ABC_C"/>
</dbReference>
<keyword evidence="3 5" id="KW-0067">ATP-binding</keyword>
<evidence type="ECO:0000313" key="5">
    <source>
        <dbReference type="EMBL" id="GIH41534.1"/>
    </source>
</evidence>
<dbReference type="EMBL" id="BOOC01000022">
    <property type="protein sequence ID" value="GIH41534.1"/>
    <property type="molecule type" value="Genomic_DNA"/>
</dbReference>